<gene>
    <name evidence="1" type="ORF">METZ01_LOCUS370840</name>
</gene>
<dbReference type="InterPro" id="IPR019734">
    <property type="entry name" value="TPR_rpt"/>
</dbReference>
<protein>
    <recommendedName>
        <fullName evidence="2">Tetratricopeptide repeat protein</fullName>
    </recommendedName>
</protein>
<evidence type="ECO:0008006" key="2">
    <source>
        <dbReference type="Google" id="ProtNLM"/>
    </source>
</evidence>
<dbReference type="Pfam" id="PF13174">
    <property type="entry name" value="TPR_6"/>
    <property type="match status" value="1"/>
</dbReference>
<sequence length="304" mass="34548">FLLCARGVQQMARFTKKIRLALILAAFLYAVSVPVRAVPYVEQGDIESYAKLREVERYQIKIAQKFYQAADYKAAGAEFEKFLTLYERSTGGPYALMMWAHCQIHLRLVNTAIRDGFQSVIDYWPDSHEAIVSSFMIGRCLRLTGEVNKAQKTFRKVITDNPDHHVVMLAQGQLLELASIRDDIDEQIKLWTEIAFKSKKTKTNRSFRSSASRSLASHYFRQPDFDKALLAIKAYYGKNEHDLVRQVHGLGGSGVSALNGSLATRAKAEKLADRIISYVEQHLPVDLTEQGAKDRLRDYLNRIA</sequence>
<dbReference type="PROSITE" id="PS50005">
    <property type="entry name" value="TPR"/>
    <property type="match status" value="1"/>
</dbReference>
<dbReference type="EMBL" id="UINC01134440">
    <property type="protein sequence ID" value="SVD17986.1"/>
    <property type="molecule type" value="Genomic_DNA"/>
</dbReference>
<accession>A0A382T7E4</accession>
<name>A0A382T7E4_9ZZZZ</name>
<evidence type="ECO:0000313" key="1">
    <source>
        <dbReference type="EMBL" id="SVD17986.1"/>
    </source>
</evidence>
<dbReference type="InterPro" id="IPR011990">
    <property type="entry name" value="TPR-like_helical_dom_sf"/>
</dbReference>
<dbReference type="Gene3D" id="1.25.40.10">
    <property type="entry name" value="Tetratricopeptide repeat domain"/>
    <property type="match status" value="1"/>
</dbReference>
<organism evidence="1">
    <name type="scientific">marine metagenome</name>
    <dbReference type="NCBI Taxonomy" id="408172"/>
    <lineage>
        <taxon>unclassified sequences</taxon>
        <taxon>metagenomes</taxon>
        <taxon>ecological metagenomes</taxon>
    </lineage>
</organism>
<reference evidence="1" key="1">
    <citation type="submission" date="2018-05" db="EMBL/GenBank/DDBJ databases">
        <authorList>
            <person name="Lanie J.A."/>
            <person name="Ng W.-L."/>
            <person name="Kazmierczak K.M."/>
            <person name="Andrzejewski T.M."/>
            <person name="Davidsen T.M."/>
            <person name="Wayne K.J."/>
            <person name="Tettelin H."/>
            <person name="Glass J.I."/>
            <person name="Rusch D."/>
            <person name="Podicherti R."/>
            <person name="Tsui H.-C.T."/>
            <person name="Winkler M.E."/>
        </authorList>
    </citation>
    <scope>NUCLEOTIDE SEQUENCE</scope>
</reference>
<feature type="non-terminal residue" evidence="1">
    <location>
        <position position="304"/>
    </location>
</feature>
<dbReference type="SUPFAM" id="SSF48452">
    <property type="entry name" value="TPR-like"/>
    <property type="match status" value="1"/>
</dbReference>
<dbReference type="AlphaFoldDB" id="A0A382T7E4"/>
<proteinExistence type="predicted"/>
<feature type="non-terminal residue" evidence="1">
    <location>
        <position position="1"/>
    </location>
</feature>